<evidence type="ECO:0000256" key="1">
    <source>
        <dbReference type="SAM" id="MobiDB-lite"/>
    </source>
</evidence>
<organism evidence="4 5">
    <name type="scientific">Neotamlana sedimentorum</name>
    <dbReference type="NCBI Taxonomy" id="1435349"/>
    <lineage>
        <taxon>Bacteria</taxon>
        <taxon>Pseudomonadati</taxon>
        <taxon>Bacteroidota</taxon>
        <taxon>Flavobacteriia</taxon>
        <taxon>Flavobacteriales</taxon>
        <taxon>Flavobacteriaceae</taxon>
        <taxon>Neotamlana</taxon>
    </lineage>
</organism>
<dbReference type="EMBL" id="JTDW01000019">
    <property type="protein sequence ID" value="KJD32420.1"/>
    <property type="molecule type" value="Genomic_DNA"/>
</dbReference>
<dbReference type="PATRIC" id="fig|1435349.4.peg.1605"/>
<evidence type="ECO:0000313" key="5">
    <source>
        <dbReference type="Proteomes" id="UP000032578"/>
    </source>
</evidence>
<dbReference type="RefSeq" id="WP_044633971.1">
    <property type="nucleotide sequence ID" value="NZ_JTDW01000019.1"/>
</dbReference>
<dbReference type="InterPro" id="IPR021255">
    <property type="entry name" value="DUF2807"/>
</dbReference>
<gene>
    <name evidence="4" type="ORF">PW52_15925</name>
</gene>
<dbReference type="OrthoDB" id="942536at2"/>
<evidence type="ECO:0000256" key="2">
    <source>
        <dbReference type="SAM" id="SignalP"/>
    </source>
</evidence>
<keyword evidence="2" id="KW-0732">Signal</keyword>
<proteinExistence type="predicted"/>
<feature type="signal peptide" evidence="2">
    <location>
        <begin position="1"/>
        <end position="21"/>
    </location>
</feature>
<reference evidence="4 5" key="1">
    <citation type="submission" date="2014-11" db="EMBL/GenBank/DDBJ databases">
        <title>Tamlana sedimentorum sp. nov., isolated from shallow sand sediments of the Sea of Japan.</title>
        <authorList>
            <person name="Romanenko L.A."/>
        </authorList>
    </citation>
    <scope>NUCLEOTIDE SEQUENCE [LARGE SCALE GENOMIC DNA]</scope>
    <source>
        <strain evidence="4 5">JCM 19808</strain>
    </source>
</reference>
<dbReference type="Gene3D" id="2.160.20.120">
    <property type="match status" value="1"/>
</dbReference>
<feature type="domain" description="Putative auto-transporter adhesin head GIN" evidence="3">
    <location>
        <begin position="43"/>
        <end position="222"/>
    </location>
</feature>
<dbReference type="STRING" id="1435349.PW52_15925"/>
<comment type="caution">
    <text evidence="4">The sequence shown here is derived from an EMBL/GenBank/DDBJ whole genome shotgun (WGS) entry which is preliminary data.</text>
</comment>
<name>A0A0D7VZV8_9FLAO</name>
<dbReference type="AlphaFoldDB" id="A0A0D7VZV8"/>
<dbReference type="Proteomes" id="UP000032578">
    <property type="component" value="Unassembled WGS sequence"/>
</dbReference>
<evidence type="ECO:0000259" key="3">
    <source>
        <dbReference type="Pfam" id="PF10988"/>
    </source>
</evidence>
<accession>A0A0D7VZV8</accession>
<evidence type="ECO:0000313" key="4">
    <source>
        <dbReference type="EMBL" id="KJD32420.1"/>
    </source>
</evidence>
<dbReference type="PROSITE" id="PS51257">
    <property type="entry name" value="PROKAR_LIPOPROTEIN"/>
    <property type="match status" value="1"/>
</dbReference>
<dbReference type="Pfam" id="PF10988">
    <property type="entry name" value="DUF2807"/>
    <property type="match status" value="1"/>
</dbReference>
<keyword evidence="5" id="KW-1185">Reference proteome</keyword>
<sequence>MTTLIKIIVAAVLSLSLFSCKFDMGERGNGNVVTSNRPITESFNTIKATEGLDVHLTQSNTESIIVEADENLQNLILTDIEDGVLKIHCKESIGYSTTLKVNINFKDVHSIISTSGSDVFSKTPIVAEHLNLKSSSGSDIKLEVNTNSLNCKASSGSDIRLSGSTQKLTAQASSGSDIRAADLITKSSEVKASSGAEITVNTTETLIAKASSGADVNYYGNPKTVDKSDSSSGSVQQR</sequence>
<protein>
    <recommendedName>
        <fullName evidence="3">Putative auto-transporter adhesin head GIN domain-containing protein</fullName>
    </recommendedName>
</protein>
<feature type="chain" id="PRO_5002325495" description="Putative auto-transporter adhesin head GIN domain-containing protein" evidence="2">
    <location>
        <begin position="22"/>
        <end position="238"/>
    </location>
</feature>
<feature type="region of interest" description="Disordered" evidence="1">
    <location>
        <begin position="214"/>
        <end position="238"/>
    </location>
</feature>